<gene>
    <name evidence="8" type="primary">aauB</name>
    <name evidence="8" type="ORF">KBTEX_00078</name>
</gene>
<proteinExistence type="inferred from homology"/>
<evidence type="ECO:0000256" key="4">
    <source>
        <dbReference type="ARBA" id="ARBA00022729"/>
    </source>
</evidence>
<evidence type="ECO:0000256" key="1">
    <source>
        <dbReference type="ARBA" id="ARBA00004418"/>
    </source>
</evidence>
<organism evidence="8">
    <name type="scientific">uncultured organism</name>
    <dbReference type="NCBI Taxonomy" id="155900"/>
    <lineage>
        <taxon>unclassified sequences</taxon>
        <taxon>environmental samples</taxon>
    </lineage>
</organism>
<reference evidence="8" key="1">
    <citation type="submission" date="2019-06" db="EMBL/GenBank/DDBJ databases">
        <authorList>
            <person name="Murdoch R.W."/>
            <person name="Fathepure B."/>
        </authorList>
    </citation>
    <scope>NUCLEOTIDE SEQUENCE</scope>
</reference>
<dbReference type="InterPro" id="IPR009451">
    <property type="entry name" value="Metamine_DH_Hvc"/>
</dbReference>
<comment type="subcellular location">
    <subcellularLocation>
        <location evidence="1">Periplasm</location>
    </subcellularLocation>
</comment>
<keyword evidence="6" id="KW-0249">Electron transport</keyword>
<dbReference type="GO" id="GO:0030058">
    <property type="term" value="F:aliphatic amine dehydrogenase activity"/>
    <property type="evidence" value="ECO:0007669"/>
    <property type="project" value="InterPro"/>
</dbReference>
<evidence type="ECO:0000256" key="2">
    <source>
        <dbReference type="ARBA" id="ARBA00010548"/>
    </source>
</evidence>
<dbReference type="InterPro" id="IPR011044">
    <property type="entry name" value="Quino_amine_DH_bsu"/>
</dbReference>
<keyword evidence="3" id="KW-0813">Transport</keyword>
<sequence length="382" mass="42038">MKSRTRLALLMAGVLTAGLANAQLEPEQLSVEELPDASPHWVFVGDVSFFHMPDSKVVLLNGDAETTNEAYLGMMSTGYNPAIEVAPDGSELYSAETYYSRGTRGDREDIVTIFDTHTLKPVGEIDIPEKRHFSLLQPYGLVTANGGSDLLVFNVTPATSVSVVSLEDRKYLNEIPLPGCAFMYPAPEGRRFGSLCADGSFVVVDYDGDGKETDRNRMQLFDAGTSHLFEKPVYVDDTLYFVSHEGTVHPVNWSGKMPEFGDTWQLASDSERKAGWLPGGWQMEAGHSGSDSLYVLMHKGGENTHKDPGTEVWVYDTGSGDRSQRIELKNAAVSIQTTADDEPLLFALRADFSGMDVYDAQSGEYLHGYDGFADTPFLMRRP</sequence>
<dbReference type="InterPro" id="IPR015943">
    <property type="entry name" value="WD40/YVTN_repeat-like_dom_sf"/>
</dbReference>
<evidence type="ECO:0000256" key="6">
    <source>
        <dbReference type="ARBA" id="ARBA00022982"/>
    </source>
</evidence>
<comment type="similarity">
    <text evidence="2">Belongs to the aromatic amine dehydrogenase heavy chain family.</text>
</comment>
<evidence type="ECO:0000256" key="3">
    <source>
        <dbReference type="ARBA" id="ARBA00022448"/>
    </source>
</evidence>
<dbReference type="SUPFAM" id="SSF50969">
    <property type="entry name" value="YVTN repeat-like/Quinoprotein amine dehydrogenase"/>
    <property type="match status" value="1"/>
</dbReference>
<keyword evidence="7 8" id="KW-0560">Oxidoreductase</keyword>
<accession>A0A5B8R751</accession>
<dbReference type="EC" id="1.4.9.2" evidence="8"/>
<dbReference type="Pfam" id="PF06433">
    <property type="entry name" value="Me-amine-dh_H"/>
    <property type="match status" value="1"/>
</dbReference>
<dbReference type="AlphaFoldDB" id="A0A5B8R751"/>
<keyword evidence="4" id="KW-0732">Signal</keyword>
<evidence type="ECO:0000256" key="7">
    <source>
        <dbReference type="ARBA" id="ARBA00023002"/>
    </source>
</evidence>
<keyword evidence="5" id="KW-0574">Periplasm</keyword>
<evidence type="ECO:0000256" key="5">
    <source>
        <dbReference type="ARBA" id="ARBA00022764"/>
    </source>
</evidence>
<dbReference type="EMBL" id="MN079076">
    <property type="protein sequence ID" value="QEA03778.1"/>
    <property type="molecule type" value="Genomic_DNA"/>
</dbReference>
<dbReference type="GO" id="GO:0030059">
    <property type="term" value="F:aralkylamine dehydrogenase (azurin) activity"/>
    <property type="evidence" value="ECO:0007669"/>
    <property type="project" value="UniProtKB-EC"/>
</dbReference>
<name>A0A5B8R751_9ZZZZ</name>
<dbReference type="Gene3D" id="2.130.10.10">
    <property type="entry name" value="YVTN repeat-like/Quinoprotein amine dehydrogenase"/>
    <property type="match status" value="1"/>
</dbReference>
<protein>
    <submittedName>
        <fullName evidence="8">Aralkylamine dehydrogenase heavy chain</fullName>
        <ecNumber evidence="8">1.4.9.2</ecNumber>
    </submittedName>
</protein>
<evidence type="ECO:0000313" key="8">
    <source>
        <dbReference type="EMBL" id="QEA03778.1"/>
    </source>
</evidence>